<comment type="caution">
    <text evidence="1">The sequence shown here is derived from an EMBL/GenBank/DDBJ whole genome shotgun (WGS) entry which is preliminary data.</text>
</comment>
<proteinExistence type="predicted"/>
<dbReference type="Proteomes" id="UP001589773">
    <property type="component" value="Unassembled WGS sequence"/>
</dbReference>
<reference evidence="1 2" key="1">
    <citation type="submission" date="2024-09" db="EMBL/GenBank/DDBJ databases">
        <authorList>
            <person name="Sun Q."/>
            <person name="Mori K."/>
        </authorList>
    </citation>
    <scope>NUCLEOTIDE SEQUENCE [LARGE SCALE GENOMIC DNA]</scope>
    <source>
        <strain evidence="1 2">CCM 7792</strain>
    </source>
</reference>
<gene>
    <name evidence="1" type="ORF">ACFFJK_16430</name>
</gene>
<protein>
    <submittedName>
        <fullName evidence="1">Uncharacterized protein</fullName>
    </submittedName>
</protein>
<sequence length="295" mass="32845">MTFAEANSVTTIIERVASTIIRGLKCWKARPVTSVSQRFIVLFEAHGVRRNQIPRVLGHDLALSDLVDDASLLAKLTEPVLESACSLFGVRREWLDGEGEEPYARHVFYKYPADFQQFIKGLKAARPNAELTGYLVVPEKGVPGDQAFLILAEAVAASGDVPIYRYHVCDTWIFDYWKSRAYLTACVAIAWKNDVYVTGRYANKRELSILAGRGSLPAPVLERLASRGRRWYAEDLALRPDLYLRGLDAESNGFGAASALRLWLELDNEGWMDIGIAGNARSAFEAELGTCRAIE</sequence>
<accession>A0ABV6FIX1</accession>
<dbReference type="EMBL" id="JBHLWP010000013">
    <property type="protein sequence ID" value="MFC0253488.1"/>
    <property type="molecule type" value="Genomic_DNA"/>
</dbReference>
<name>A0ABV6FIX1_9BURK</name>
<evidence type="ECO:0000313" key="2">
    <source>
        <dbReference type="Proteomes" id="UP001589773"/>
    </source>
</evidence>
<dbReference type="RefSeq" id="WP_379680554.1">
    <property type="nucleotide sequence ID" value="NZ_JBHLWP010000013.1"/>
</dbReference>
<keyword evidence="2" id="KW-1185">Reference proteome</keyword>
<organism evidence="1 2">
    <name type="scientific">Massilia consociata</name>
    <dbReference type="NCBI Taxonomy" id="760117"/>
    <lineage>
        <taxon>Bacteria</taxon>
        <taxon>Pseudomonadati</taxon>
        <taxon>Pseudomonadota</taxon>
        <taxon>Betaproteobacteria</taxon>
        <taxon>Burkholderiales</taxon>
        <taxon>Oxalobacteraceae</taxon>
        <taxon>Telluria group</taxon>
        <taxon>Massilia</taxon>
    </lineage>
</organism>
<evidence type="ECO:0000313" key="1">
    <source>
        <dbReference type="EMBL" id="MFC0253488.1"/>
    </source>
</evidence>